<accession>A0A9R1THV6</accession>
<accession>A0A9R1THX4</accession>
<dbReference type="RefSeq" id="XP_011309549.1">
    <property type="nucleotide sequence ID" value="XM_011311247.1"/>
</dbReference>
<evidence type="ECO:0000313" key="3">
    <source>
        <dbReference type="Proteomes" id="UP000694866"/>
    </source>
</evidence>
<dbReference type="OrthoDB" id="206088at2759"/>
<reference evidence="4 5" key="2">
    <citation type="submission" date="2025-04" db="UniProtKB">
        <authorList>
            <consortium name="RefSeq"/>
        </authorList>
    </citation>
    <scope>IDENTIFICATION</scope>
    <source>
        <strain evidence="4 5">USDA-PBARC FA_bdor</strain>
        <tissue evidence="4 5">Whole organism</tissue>
    </source>
</reference>
<keyword evidence="3" id="KW-1185">Reference proteome</keyword>
<name>A0A0C9RAM3_9HYME</name>
<feature type="chain" id="PRO_5044541663" evidence="1">
    <location>
        <begin position="32"/>
        <end position="145"/>
    </location>
</feature>
<dbReference type="CTD" id="38242"/>
<accession>A0A0C9RAM3</accession>
<dbReference type="RefSeq" id="XP_011309546.1">
    <property type="nucleotide sequence ID" value="XM_011311244.1"/>
</dbReference>
<dbReference type="RefSeq" id="XP_011309547.1">
    <property type="nucleotide sequence ID" value="XM_011311245.1"/>
</dbReference>
<sequence length="145" mass="16777">MKQRIMRKKCTSLRLLILAVFSLTTIHNVWGAHQPLSAMYYADSLVEDSENLLLLQRLKQIAALEHKILEEERELTEAEFDLRAIFEEKMRNRRPIGSESFDEEPEKLPIPSAVVHAPSGHTGKRTSYMGLCHFKICNMGRKRQL</sequence>
<protein>
    <submittedName>
        <fullName evidence="2">SucC_0 protein</fullName>
    </submittedName>
    <submittedName>
        <fullName evidence="4 5">Uncharacterized protein CNMa</fullName>
    </submittedName>
</protein>
<gene>
    <name evidence="2" type="primary">sucC_0</name>
    <name evidence="4 5 6" type="synonym">CNMa</name>
    <name evidence="2" type="ORF">g.30971</name>
</gene>
<dbReference type="KEGG" id="fas:105270364"/>
<evidence type="ECO:0000313" key="2">
    <source>
        <dbReference type="EMBL" id="JAG79899.1"/>
    </source>
</evidence>
<dbReference type="Proteomes" id="UP000694866">
    <property type="component" value="Unplaced"/>
</dbReference>
<feature type="signal peptide" evidence="1">
    <location>
        <begin position="1"/>
        <end position="31"/>
    </location>
</feature>
<evidence type="ECO:0000313" key="4">
    <source>
        <dbReference type="RefSeq" id="XP_011309546.1"/>
    </source>
</evidence>
<dbReference type="EMBL" id="GBYB01010132">
    <property type="protein sequence ID" value="JAG79899.1"/>
    <property type="molecule type" value="Transcribed_RNA"/>
</dbReference>
<keyword evidence="1" id="KW-0732">Signal</keyword>
<evidence type="ECO:0000313" key="6">
    <source>
        <dbReference type="RefSeq" id="XP_011309549.1"/>
    </source>
</evidence>
<evidence type="ECO:0000256" key="1">
    <source>
        <dbReference type="SAM" id="SignalP"/>
    </source>
</evidence>
<proteinExistence type="predicted"/>
<evidence type="ECO:0000313" key="5">
    <source>
        <dbReference type="RefSeq" id="XP_011309547.1"/>
    </source>
</evidence>
<dbReference type="GeneID" id="105270364"/>
<accession>A0A9R1TIC1</accession>
<reference evidence="2" key="1">
    <citation type="submission" date="2015-01" db="EMBL/GenBank/DDBJ databases">
        <title>Transcriptome Assembly of Fopius arisanus.</title>
        <authorList>
            <person name="Geib S."/>
        </authorList>
    </citation>
    <scope>NUCLEOTIDE SEQUENCE</scope>
</reference>
<dbReference type="AlphaFoldDB" id="A0A0C9RAM3"/>
<organism evidence="2">
    <name type="scientific">Fopius arisanus</name>
    <dbReference type="NCBI Taxonomy" id="64838"/>
    <lineage>
        <taxon>Eukaryota</taxon>
        <taxon>Metazoa</taxon>
        <taxon>Ecdysozoa</taxon>
        <taxon>Arthropoda</taxon>
        <taxon>Hexapoda</taxon>
        <taxon>Insecta</taxon>
        <taxon>Pterygota</taxon>
        <taxon>Neoptera</taxon>
        <taxon>Endopterygota</taxon>
        <taxon>Hymenoptera</taxon>
        <taxon>Apocrita</taxon>
        <taxon>Ichneumonoidea</taxon>
        <taxon>Braconidae</taxon>
        <taxon>Opiinae</taxon>
        <taxon>Fopius</taxon>
    </lineage>
</organism>